<dbReference type="RefSeq" id="WP_011265107.1">
    <property type="nucleotide sequence ID" value="NC_006908.1"/>
</dbReference>
<dbReference type="Proteomes" id="UP000009072">
    <property type="component" value="Chromosome"/>
</dbReference>
<dbReference type="STRING" id="267748.MMOB5870"/>
<dbReference type="KEGG" id="mmo:MMOB5870"/>
<proteinExistence type="predicted"/>
<keyword evidence="3" id="KW-1185">Reference proteome</keyword>
<keyword evidence="1" id="KW-0472">Membrane</keyword>
<keyword evidence="1" id="KW-1133">Transmembrane helix</keyword>
<name>Q6KH58_MYCM1</name>
<dbReference type="Gene3D" id="1.20.1280.290">
    <property type="match status" value="1"/>
</dbReference>
<organism evidence="2 3">
    <name type="scientific">Mycoplasma mobile (strain ATCC 43663 / 163K / NCTC 11711)</name>
    <name type="common">Mesomycoplasma mobile</name>
    <dbReference type="NCBI Taxonomy" id="267748"/>
    <lineage>
        <taxon>Bacteria</taxon>
        <taxon>Bacillati</taxon>
        <taxon>Mycoplasmatota</taxon>
        <taxon>Mycoplasmoidales</taxon>
        <taxon>Metamycoplasmataceae</taxon>
        <taxon>Mesomycoplasma</taxon>
    </lineage>
</organism>
<keyword evidence="1" id="KW-0812">Transmembrane</keyword>
<protein>
    <submittedName>
        <fullName evidence="2">Expressed protein</fullName>
    </submittedName>
</protein>
<feature type="transmembrane region" description="Helical" evidence="1">
    <location>
        <begin position="6"/>
        <end position="26"/>
    </location>
</feature>
<evidence type="ECO:0000256" key="1">
    <source>
        <dbReference type="SAM" id="Phobius"/>
    </source>
</evidence>
<feature type="transmembrane region" description="Helical" evidence="1">
    <location>
        <begin position="72"/>
        <end position="91"/>
    </location>
</feature>
<reference evidence="2 3" key="1">
    <citation type="journal article" date="2004" name="Genome Res.">
        <title>The complete genome and proteome of Mycoplasma mobile.</title>
        <authorList>
            <person name="Jaffe J.D."/>
            <person name="Stange-Thomann N."/>
            <person name="Smith C."/>
            <person name="DeCaprio D."/>
            <person name="Fisher S."/>
            <person name="Butler J."/>
            <person name="Calvo S."/>
            <person name="Elkins T."/>
            <person name="FitzGerald M.G."/>
            <person name="Hafez N."/>
            <person name="Kodira C.D."/>
            <person name="Major J."/>
            <person name="Wang S."/>
            <person name="Wilkinson J."/>
            <person name="Nicol R."/>
            <person name="Nusbaum C."/>
            <person name="Birren B."/>
            <person name="Berg H.C."/>
            <person name="Church G.M."/>
        </authorList>
    </citation>
    <scope>NUCLEOTIDE SEQUENCE [LARGE SCALE GENOMIC DNA]</scope>
    <source>
        <strain evidence="3">ATCC 43663 / 163K / NCTC 11711</strain>
    </source>
</reference>
<evidence type="ECO:0000313" key="2">
    <source>
        <dbReference type="EMBL" id="AAT28073.1"/>
    </source>
</evidence>
<sequence length="132" mass="14728">MQWFDILALIGSWIATPLIFLAYLPGSIKTIRTKQTSGIGLLAFSILTIALTCLSIFGWINVVVSRDITQAIAFAIFQTGSLIFAATMLGVKLINIFKAKKSGLSEEIYCKNLSKTQELNIEEKTQYKKKKY</sequence>
<feature type="transmembrane region" description="Helical" evidence="1">
    <location>
        <begin position="38"/>
        <end position="60"/>
    </location>
</feature>
<evidence type="ECO:0000313" key="3">
    <source>
        <dbReference type="Proteomes" id="UP000009072"/>
    </source>
</evidence>
<dbReference type="AlphaFoldDB" id="Q6KH58"/>
<dbReference type="EMBL" id="AE017308">
    <property type="protein sequence ID" value="AAT28073.1"/>
    <property type="molecule type" value="Genomic_DNA"/>
</dbReference>
<dbReference type="OrthoDB" id="122062at2"/>
<dbReference type="HOGENOM" id="CLU_1914757_0_0_14"/>
<accession>Q6KH58</accession>
<gene>
    <name evidence="2" type="ordered locus">MMOB5870</name>
</gene>